<evidence type="ECO:0000313" key="3">
    <source>
        <dbReference type="Proteomes" id="UP000266723"/>
    </source>
</evidence>
<dbReference type="EMBL" id="QGKV02000299">
    <property type="protein sequence ID" value="KAF3595456.1"/>
    <property type="molecule type" value="Genomic_DNA"/>
</dbReference>
<protein>
    <submittedName>
        <fullName evidence="2">Uncharacterized protein</fullName>
    </submittedName>
</protein>
<reference evidence="2 3" key="1">
    <citation type="journal article" date="2020" name="BMC Genomics">
        <title>Intraspecific diversification of the crop wild relative Brassica cretica Lam. using demographic model selection.</title>
        <authorList>
            <person name="Kioukis A."/>
            <person name="Michalopoulou V.A."/>
            <person name="Briers L."/>
            <person name="Pirintsos S."/>
            <person name="Studholme D.J."/>
            <person name="Pavlidis P."/>
            <person name="Sarris P.F."/>
        </authorList>
    </citation>
    <scope>NUCLEOTIDE SEQUENCE [LARGE SCALE GENOMIC DNA]</scope>
    <source>
        <strain evidence="3">cv. PFS-1207/04</strain>
    </source>
</reference>
<feature type="compositionally biased region" description="Low complexity" evidence="1">
    <location>
        <begin position="33"/>
        <end position="50"/>
    </location>
</feature>
<name>A0ABQ7EF07_BRACR</name>
<evidence type="ECO:0000256" key="1">
    <source>
        <dbReference type="SAM" id="MobiDB-lite"/>
    </source>
</evidence>
<sequence length="50" mass="5134">MSCLLVRLCGVAIRAAQALAKSDQLRHSAAPLSSASSFDWDGSSSPNASV</sequence>
<comment type="caution">
    <text evidence="2">The sequence shown here is derived from an EMBL/GenBank/DDBJ whole genome shotgun (WGS) entry which is preliminary data.</text>
</comment>
<evidence type="ECO:0000313" key="2">
    <source>
        <dbReference type="EMBL" id="KAF3595456.1"/>
    </source>
</evidence>
<accession>A0ABQ7EF07</accession>
<proteinExistence type="predicted"/>
<feature type="region of interest" description="Disordered" evidence="1">
    <location>
        <begin position="31"/>
        <end position="50"/>
    </location>
</feature>
<keyword evidence="3" id="KW-1185">Reference proteome</keyword>
<gene>
    <name evidence="2" type="ORF">DY000_02025485</name>
</gene>
<dbReference type="Proteomes" id="UP000266723">
    <property type="component" value="Unassembled WGS sequence"/>
</dbReference>
<organism evidence="2 3">
    <name type="scientific">Brassica cretica</name>
    <name type="common">Mustard</name>
    <dbReference type="NCBI Taxonomy" id="69181"/>
    <lineage>
        <taxon>Eukaryota</taxon>
        <taxon>Viridiplantae</taxon>
        <taxon>Streptophyta</taxon>
        <taxon>Embryophyta</taxon>
        <taxon>Tracheophyta</taxon>
        <taxon>Spermatophyta</taxon>
        <taxon>Magnoliopsida</taxon>
        <taxon>eudicotyledons</taxon>
        <taxon>Gunneridae</taxon>
        <taxon>Pentapetalae</taxon>
        <taxon>rosids</taxon>
        <taxon>malvids</taxon>
        <taxon>Brassicales</taxon>
        <taxon>Brassicaceae</taxon>
        <taxon>Brassiceae</taxon>
        <taxon>Brassica</taxon>
    </lineage>
</organism>